<dbReference type="PANTHER" id="PTHR21624">
    <property type="entry name" value="STEROL DESATURASE-RELATED PROTEIN"/>
    <property type="match status" value="1"/>
</dbReference>
<sequence>MEAIKGFGRMFYLINPNDTYIKNVEDVPDPDYVNQATPYFLTFILLEYFIQLYRGKPVARINDGITSVSLGMMMICGKTVFLGLESYAYIKIYENLRIYELPWDSPWTWYFTALGVDFGYYWVHRYAHEWNFFWAQHQVHHSSEDYNLTTALRQSIFQGWVSWVFYLPLAFFVPPSIFLIHTQFNLVFQFWIHTETVDHLGPLEYILNTPRHHRIHHGSNRYCLDKNYAGVLIIWDRMFGTFVEEKPGEKIVYGLVEDVNSMNPFWLQLFYFPKSFSRMLDLPSWSDKLCVLINGPGWSPGKPRLGDPLDCPEVPDRQKFDPKIPTWQTIYVILHFLVALAVQDFLVKNVLAFSQLSVVLIVGYVIATLTSIGFVLENRPLGIYAELMRCSLTSLVLYVTNLGYPTPLTSAALTLFAASTVMWLAQYFLVERIQLRKTKTN</sequence>
<keyword evidence="3 14" id="KW-0812">Transmembrane</keyword>
<keyword evidence="8" id="KW-0443">Lipid metabolism</keyword>
<accession>A0A8J2JKX3</accession>
<keyword evidence="4" id="KW-0256">Endoplasmic reticulum</keyword>
<comment type="cofactor">
    <cofactor evidence="1">
        <name>Fe cation</name>
        <dbReference type="ChEBI" id="CHEBI:24875"/>
    </cofactor>
</comment>
<evidence type="ECO:0000256" key="1">
    <source>
        <dbReference type="ARBA" id="ARBA00001962"/>
    </source>
</evidence>
<evidence type="ECO:0000256" key="13">
    <source>
        <dbReference type="ARBA" id="ARBA00047556"/>
    </source>
</evidence>
<dbReference type="GO" id="GO:0005789">
    <property type="term" value="C:endoplasmic reticulum membrane"/>
    <property type="evidence" value="ECO:0007669"/>
    <property type="project" value="UniProtKB-SubCell"/>
</dbReference>
<evidence type="ECO:0000256" key="12">
    <source>
        <dbReference type="ARBA" id="ARBA00040992"/>
    </source>
</evidence>
<dbReference type="GO" id="GO:0005506">
    <property type="term" value="F:iron ion binding"/>
    <property type="evidence" value="ECO:0007669"/>
    <property type="project" value="InterPro"/>
</dbReference>
<evidence type="ECO:0000256" key="9">
    <source>
        <dbReference type="ARBA" id="ARBA00023136"/>
    </source>
</evidence>
<dbReference type="PANTHER" id="PTHR21624:SF1">
    <property type="entry name" value="ALKYLGLYCEROL MONOOXYGENASE"/>
    <property type="match status" value="1"/>
</dbReference>
<dbReference type="EMBL" id="CAJVCH010080263">
    <property type="protein sequence ID" value="CAG7721528.1"/>
    <property type="molecule type" value="Genomic_DNA"/>
</dbReference>
<dbReference type="Pfam" id="PF24858">
    <property type="entry name" value="AGMP_C"/>
    <property type="match status" value="1"/>
</dbReference>
<protein>
    <recommendedName>
        <fullName evidence="12">Alkylglycerol monooxygenase</fullName>
        <ecNumber evidence="11">1.14.16.5</ecNumber>
    </recommendedName>
</protein>
<dbReference type="GO" id="GO:0008610">
    <property type="term" value="P:lipid biosynthetic process"/>
    <property type="evidence" value="ECO:0007669"/>
    <property type="project" value="InterPro"/>
</dbReference>
<evidence type="ECO:0000256" key="6">
    <source>
        <dbReference type="ARBA" id="ARBA00023002"/>
    </source>
</evidence>
<gene>
    <name evidence="17" type="ORF">AFUS01_LOCUS10738</name>
</gene>
<feature type="transmembrane region" description="Helical" evidence="14">
    <location>
        <begin position="352"/>
        <end position="376"/>
    </location>
</feature>
<evidence type="ECO:0000259" key="15">
    <source>
        <dbReference type="Pfam" id="PF04116"/>
    </source>
</evidence>
<keyword evidence="6" id="KW-0560">Oxidoreductase</keyword>
<feature type="domain" description="Fatty acid hydroxylase" evidence="15">
    <location>
        <begin position="111"/>
        <end position="241"/>
    </location>
</feature>
<dbReference type="InterPro" id="IPR051689">
    <property type="entry name" value="Sterol_desaturase/TMEM195"/>
</dbReference>
<comment type="catalytic activity">
    <reaction evidence="13">
        <text>1-O-(1,2-saturated-alkyl)-sn-glycerol + (6R)-L-erythro-5,6,7,8-tetrahydrobiopterin + O2 = a 1-(1-hydroxyalkyl)-sn-glycerol + (6R)-L-erythro-6,7-dihydrobiopterin + H2O</text>
        <dbReference type="Rhea" id="RHEA:36255"/>
        <dbReference type="ChEBI" id="CHEBI:15377"/>
        <dbReference type="ChEBI" id="CHEBI:15379"/>
        <dbReference type="ChEBI" id="CHEBI:43120"/>
        <dbReference type="ChEBI" id="CHEBI:59560"/>
        <dbReference type="ChEBI" id="CHEBI:73418"/>
        <dbReference type="ChEBI" id="CHEBI:83957"/>
        <dbReference type="EC" id="1.14.16.5"/>
    </reaction>
</comment>
<evidence type="ECO:0000256" key="2">
    <source>
        <dbReference type="ARBA" id="ARBA00004477"/>
    </source>
</evidence>
<evidence type="ECO:0000256" key="11">
    <source>
        <dbReference type="ARBA" id="ARBA00039026"/>
    </source>
</evidence>
<keyword evidence="9 14" id="KW-0472">Membrane</keyword>
<keyword evidence="5 14" id="KW-1133">Transmembrane helix</keyword>
<organism evidence="17 18">
    <name type="scientific">Allacma fusca</name>
    <dbReference type="NCBI Taxonomy" id="39272"/>
    <lineage>
        <taxon>Eukaryota</taxon>
        <taxon>Metazoa</taxon>
        <taxon>Ecdysozoa</taxon>
        <taxon>Arthropoda</taxon>
        <taxon>Hexapoda</taxon>
        <taxon>Collembola</taxon>
        <taxon>Symphypleona</taxon>
        <taxon>Sminthuridae</taxon>
        <taxon>Allacma</taxon>
    </lineage>
</organism>
<feature type="transmembrane region" description="Helical" evidence="14">
    <location>
        <begin position="107"/>
        <end position="123"/>
    </location>
</feature>
<dbReference type="InterPro" id="IPR006694">
    <property type="entry name" value="Fatty_acid_hydroxylase"/>
</dbReference>
<comment type="similarity">
    <text evidence="10">Belongs to the sterol desaturase family. TMEM195 subfamily.</text>
</comment>
<evidence type="ECO:0000313" key="17">
    <source>
        <dbReference type="EMBL" id="CAG7721528.1"/>
    </source>
</evidence>
<evidence type="ECO:0000256" key="7">
    <source>
        <dbReference type="ARBA" id="ARBA00023004"/>
    </source>
</evidence>
<dbReference type="GO" id="GO:0006643">
    <property type="term" value="P:membrane lipid metabolic process"/>
    <property type="evidence" value="ECO:0007669"/>
    <property type="project" value="TreeGrafter"/>
</dbReference>
<keyword evidence="7" id="KW-0408">Iron</keyword>
<evidence type="ECO:0000313" key="18">
    <source>
        <dbReference type="Proteomes" id="UP000708208"/>
    </source>
</evidence>
<dbReference type="GO" id="GO:0050479">
    <property type="term" value="F:glyceryl-ether monooxygenase activity"/>
    <property type="evidence" value="ECO:0007669"/>
    <property type="project" value="UniProtKB-EC"/>
</dbReference>
<feature type="transmembrane region" description="Helical" evidence="14">
    <location>
        <begin position="410"/>
        <end position="430"/>
    </location>
</feature>
<evidence type="ECO:0000256" key="8">
    <source>
        <dbReference type="ARBA" id="ARBA00023098"/>
    </source>
</evidence>
<dbReference type="EC" id="1.14.16.5" evidence="11"/>
<evidence type="ECO:0000256" key="3">
    <source>
        <dbReference type="ARBA" id="ARBA00022692"/>
    </source>
</evidence>
<dbReference type="Proteomes" id="UP000708208">
    <property type="component" value="Unassembled WGS sequence"/>
</dbReference>
<dbReference type="OrthoDB" id="6354873at2759"/>
<proteinExistence type="inferred from homology"/>
<reference evidence="17" key="1">
    <citation type="submission" date="2021-06" db="EMBL/GenBank/DDBJ databases">
        <authorList>
            <person name="Hodson N. C."/>
            <person name="Mongue J. A."/>
            <person name="Jaron S. K."/>
        </authorList>
    </citation>
    <scope>NUCLEOTIDE SEQUENCE</scope>
</reference>
<dbReference type="AlphaFoldDB" id="A0A8J2JKX3"/>
<name>A0A8J2JKX3_9HEXA</name>
<feature type="transmembrane region" description="Helical" evidence="14">
    <location>
        <begin position="65"/>
        <end position="87"/>
    </location>
</feature>
<evidence type="ECO:0000256" key="4">
    <source>
        <dbReference type="ARBA" id="ARBA00022824"/>
    </source>
</evidence>
<evidence type="ECO:0000256" key="10">
    <source>
        <dbReference type="ARBA" id="ARBA00038190"/>
    </source>
</evidence>
<dbReference type="Pfam" id="PF04116">
    <property type="entry name" value="FA_hydroxylase"/>
    <property type="match status" value="1"/>
</dbReference>
<feature type="domain" description="Alkylglycerol monooxygenase C-terminal" evidence="16">
    <location>
        <begin position="330"/>
        <end position="408"/>
    </location>
</feature>
<keyword evidence="18" id="KW-1185">Reference proteome</keyword>
<feature type="transmembrane region" description="Helical" evidence="14">
    <location>
        <begin position="327"/>
        <end position="346"/>
    </location>
</feature>
<comment type="caution">
    <text evidence="17">The sequence shown here is derived from an EMBL/GenBank/DDBJ whole genome shotgun (WGS) entry which is preliminary data.</text>
</comment>
<evidence type="ECO:0000259" key="16">
    <source>
        <dbReference type="Pfam" id="PF24858"/>
    </source>
</evidence>
<comment type="subcellular location">
    <subcellularLocation>
        <location evidence="2">Endoplasmic reticulum membrane</location>
        <topology evidence="2">Multi-pass membrane protein</topology>
    </subcellularLocation>
</comment>
<evidence type="ECO:0000256" key="14">
    <source>
        <dbReference type="SAM" id="Phobius"/>
    </source>
</evidence>
<evidence type="ECO:0000256" key="5">
    <source>
        <dbReference type="ARBA" id="ARBA00022989"/>
    </source>
</evidence>
<dbReference type="InterPro" id="IPR056853">
    <property type="entry name" value="AGMP_C"/>
</dbReference>